<organism evidence="1 2">
    <name type="scientific">Thermomonas haemolytica</name>
    <dbReference type="NCBI Taxonomy" id="141949"/>
    <lineage>
        <taxon>Bacteria</taxon>
        <taxon>Pseudomonadati</taxon>
        <taxon>Pseudomonadota</taxon>
        <taxon>Gammaproteobacteria</taxon>
        <taxon>Lysobacterales</taxon>
        <taxon>Lysobacteraceae</taxon>
        <taxon>Thermomonas</taxon>
    </lineage>
</organism>
<evidence type="ECO:0000313" key="1">
    <source>
        <dbReference type="EMBL" id="TCT25932.1"/>
    </source>
</evidence>
<protein>
    <submittedName>
        <fullName evidence="1">Uncharacterized protein</fullName>
    </submittedName>
</protein>
<dbReference type="EMBL" id="SMAP01000001">
    <property type="protein sequence ID" value="TCT25932.1"/>
    <property type="molecule type" value="Genomic_DNA"/>
</dbReference>
<reference evidence="1 2" key="1">
    <citation type="submission" date="2019-03" db="EMBL/GenBank/DDBJ databases">
        <title>Genomic Encyclopedia of Type Strains, Phase IV (KMG-IV): sequencing the most valuable type-strain genomes for metagenomic binning, comparative biology and taxonomic classification.</title>
        <authorList>
            <person name="Goeker M."/>
        </authorList>
    </citation>
    <scope>NUCLEOTIDE SEQUENCE [LARGE SCALE GENOMIC DNA]</scope>
    <source>
        <strain evidence="1 2">DSM 13605</strain>
    </source>
</reference>
<dbReference type="AlphaFoldDB" id="A0A4V2V2P7"/>
<dbReference type="Proteomes" id="UP000295414">
    <property type="component" value="Unassembled WGS sequence"/>
</dbReference>
<name>A0A4V2V2P7_9GAMM</name>
<sequence length="79" mass="8611">MKAISHILAGPVLIATILRTGNGRPATPVRYHVQWSEIAVRLGAPAIAPVRYRQEAEAMAVLWATSRLAHAPTVHLLPR</sequence>
<gene>
    <name evidence="1" type="ORF">EDC34_101258</name>
</gene>
<comment type="caution">
    <text evidence="1">The sequence shown here is derived from an EMBL/GenBank/DDBJ whole genome shotgun (WGS) entry which is preliminary data.</text>
</comment>
<accession>A0A4V2V2P7</accession>
<evidence type="ECO:0000313" key="2">
    <source>
        <dbReference type="Proteomes" id="UP000295414"/>
    </source>
</evidence>
<proteinExistence type="predicted"/>
<dbReference type="RefSeq" id="WP_162797647.1">
    <property type="nucleotide sequence ID" value="NZ_MSZW01000024.1"/>
</dbReference>
<keyword evidence="2" id="KW-1185">Reference proteome</keyword>